<keyword evidence="5" id="KW-0406">Ion transport</keyword>
<feature type="transmembrane region" description="Helical" evidence="9">
    <location>
        <begin position="198"/>
        <end position="216"/>
    </location>
</feature>
<dbReference type="AlphaFoldDB" id="A0A8T2P1T7"/>
<feature type="transmembrane region" description="Helical" evidence="9">
    <location>
        <begin position="41"/>
        <end position="64"/>
    </location>
</feature>
<dbReference type="GO" id="GO:0005513">
    <property type="term" value="P:detection of calcium ion"/>
    <property type="evidence" value="ECO:0007669"/>
    <property type="project" value="TreeGrafter"/>
</dbReference>
<organism evidence="10 11">
    <name type="scientific">Albula glossodonta</name>
    <name type="common">roundjaw bonefish</name>
    <dbReference type="NCBI Taxonomy" id="121402"/>
    <lineage>
        <taxon>Eukaryota</taxon>
        <taxon>Metazoa</taxon>
        <taxon>Chordata</taxon>
        <taxon>Craniata</taxon>
        <taxon>Vertebrata</taxon>
        <taxon>Euteleostomi</taxon>
        <taxon>Actinopterygii</taxon>
        <taxon>Neopterygii</taxon>
        <taxon>Teleostei</taxon>
        <taxon>Albuliformes</taxon>
        <taxon>Albulidae</taxon>
        <taxon>Albula</taxon>
    </lineage>
</organism>
<dbReference type="EMBL" id="JAFBMS010000023">
    <property type="protein sequence ID" value="KAG9343598.1"/>
    <property type="molecule type" value="Genomic_DNA"/>
</dbReference>
<keyword evidence="7" id="KW-0325">Glycoprotein</keyword>
<dbReference type="Pfam" id="PF03185">
    <property type="entry name" value="CaKB"/>
    <property type="match status" value="1"/>
</dbReference>
<evidence type="ECO:0000256" key="7">
    <source>
        <dbReference type="ARBA" id="ARBA00023180"/>
    </source>
</evidence>
<dbReference type="OrthoDB" id="5973433at2759"/>
<dbReference type="PANTHER" id="PTHR10258:SF4">
    <property type="entry name" value="CALCIUM-ACTIVATED POTASSIUM CHANNEL SUBUNIT BETA-3"/>
    <property type="match status" value="1"/>
</dbReference>
<comment type="caution">
    <text evidence="10">The sequence shown here is derived from an EMBL/GenBank/DDBJ whole genome shotgun (WGS) entry which is preliminary data.</text>
</comment>
<dbReference type="GO" id="GO:0015269">
    <property type="term" value="F:calcium-activated potassium channel activity"/>
    <property type="evidence" value="ECO:0007669"/>
    <property type="project" value="InterPro"/>
</dbReference>
<evidence type="ECO:0000256" key="5">
    <source>
        <dbReference type="ARBA" id="ARBA00023065"/>
    </source>
</evidence>
<evidence type="ECO:0000256" key="3">
    <source>
        <dbReference type="ARBA" id="ARBA00022692"/>
    </source>
</evidence>
<evidence type="ECO:0000256" key="6">
    <source>
        <dbReference type="ARBA" id="ARBA00023136"/>
    </source>
</evidence>
<keyword evidence="6 9" id="KW-0472">Membrane</keyword>
<evidence type="ECO:0000313" key="11">
    <source>
        <dbReference type="Proteomes" id="UP000824540"/>
    </source>
</evidence>
<dbReference type="InterPro" id="IPR003930">
    <property type="entry name" value="K_chnl_Ca-activ_BK_bsu"/>
</dbReference>
<dbReference type="Proteomes" id="UP000824540">
    <property type="component" value="Unassembled WGS sequence"/>
</dbReference>
<comment type="subcellular location">
    <subcellularLocation>
        <location evidence="1">Membrane</location>
        <topology evidence="1">Multi-pass membrane protein</topology>
    </subcellularLocation>
</comment>
<reference evidence="10" key="1">
    <citation type="thesis" date="2021" institute="BYU ScholarsArchive" country="Provo, UT, USA">
        <title>Applications of and Algorithms for Genome Assembly and Genomic Analyses with an Emphasis on Marine Teleosts.</title>
        <authorList>
            <person name="Pickett B.D."/>
        </authorList>
    </citation>
    <scope>NUCLEOTIDE SEQUENCE</scope>
    <source>
        <strain evidence="10">HI-2016</strain>
    </source>
</reference>
<dbReference type="GO" id="GO:0008076">
    <property type="term" value="C:voltage-gated potassium channel complex"/>
    <property type="evidence" value="ECO:0007669"/>
    <property type="project" value="TreeGrafter"/>
</dbReference>
<proteinExistence type="predicted"/>
<accession>A0A8T2P1T7</accession>
<protein>
    <submittedName>
        <fullName evidence="10">Uncharacterized protein</fullName>
    </submittedName>
</protein>
<keyword evidence="2" id="KW-0813">Transport</keyword>
<keyword evidence="4 9" id="KW-1133">Transmembrane helix</keyword>
<keyword evidence="11" id="KW-1185">Reference proteome</keyword>
<evidence type="ECO:0000256" key="2">
    <source>
        <dbReference type="ARBA" id="ARBA00022448"/>
    </source>
</evidence>
<evidence type="ECO:0000256" key="1">
    <source>
        <dbReference type="ARBA" id="ARBA00004141"/>
    </source>
</evidence>
<evidence type="ECO:0000313" key="10">
    <source>
        <dbReference type="EMBL" id="KAG9343598.1"/>
    </source>
</evidence>
<evidence type="ECO:0000256" key="4">
    <source>
        <dbReference type="ARBA" id="ARBA00022989"/>
    </source>
</evidence>
<keyword evidence="8" id="KW-0407">Ion channel</keyword>
<dbReference type="GO" id="GO:0015459">
    <property type="term" value="F:potassium channel regulator activity"/>
    <property type="evidence" value="ECO:0007669"/>
    <property type="project" value="TreeGrafter"/>
</dbReference>
<dbReference type="PANTHER" id="PTHR10258">
    <property type="entry name" value="CALCIUM-ACTIVATED POTASSIUM CHANNEL SUBUNIT BETA"/>
    <property type="match status" value="1"/>
</dbReference>
<name>A0A8T2P1T7_9TELE</name>
<evidence type="ECO:0000256" key="8">
    <source>
        <dbReference type="ARBA" id="ARBA00023303"/>
    </source>
</evidence>
<keyword evidence="3 9" id="KW-0812">Transmembrane</keyword>
<sequence>MRRHAAHPLGQIMSTLSKDAGGRAERAKAQVPVSSVGEDRAILLGLSMIGFSLLTYFLFGNVLVIPYLRSIWTEECNCTVIKVGWTNSTGDFGFPCLRVVVNLSLSADLSQRAMLHYNEDTIDLPVKCFYIPKNQQNRTARQEEAQFISEFFQAKTGIAIPCLIQPMSDEEGHWGDERNVRDVAIVTRKYSGWLVARYMSWPTLMLVGGVVTIGLVRLSQQLSYMAAQLGPQVLGEGETIG</sequence>
<gene>
    <name evidence="10" type="ORF">JZ751_013768</name>
</gene>
<evidence type="ECO:0000256" key="9">
    <source>
        <dbReference type="SAM" id="Phobius"/>
    </source>
</evidence>